<protein>
    <submittedName>
        <fullName evidence="7">Archaemetzincin</fullName>
    </submittedName>
</protein>
<dbReference type="PANTHER" id="PTHR15910">
    <property type="entry name" value="ARCHAEMETZINCIN"/>
    <property type="match status" value="1"/>
</dbReference>
<name>A0ABT4A7J6_9BACT</name>
<dbReference type="InterPro" id="IPR024079">
    <property type="entry name" value="MetalloPept_cat_dom_sf"/>
</dbReference>
<sequence>MRTRRLVGSGLLFITLVLVGSFLAPAEAETPPERVVAIVPLGEVRQEFLEKVQQELQSRMKVRIRIDPPRELPQEAWYAPRRRWRADRLLDWLDEHPPEGAWKVVAVTEAEISATKGNILDWGIAGLGSIGGPSCVVSAHIYKKHSKTKEALLRRLGDLSVHEFGHTLGFPHCEEKGCVMADAKGKAISSADASSGRYCTKCLGLLPTEERALVK</sequence>
<accession>A0ABT4A7J6</accession>
<keyword evidence="2" id="KW-0645">Protease</keyword>
<dbReference type="SUPFAM" id="SSF55486">
    <property type="entry name" value="Metalloproteases ('zincins'), catalytic domain"/>
    <property type="match status" value="1"/>
</dbReference>
<dbReference type="InterPro" id="IPR012962">
    <property type="entry name" value="Pept_M54_archaemetzincn"/>
</dbReference>
<evidence type="ECO:0000256" key="3">
    <source>
        <dbReference type="ARBA" id="ARBA00022723"/>
    </source>
</evidence>
<comment type="cofactor">
    <cofactor evidence="1">
        <name>Zn(2+)</name>
        <dbReference type="ChEBI" id="CHEBI:29105"/>
    </cofactor>
</comment>
<evidence type="ECO:0000256" key="6">
    <source>
        <dbReference type="ARBA" id="ARBA00023049"/>
    </source>
</evidence>
<comment type="caution">
    <text evidence="7">The sequence shown here is derived from an EMBL/GenBank/DDBJ whole genome shotgun (WGS) entry which is preliminary data.</text>
</comment>
<evidence type="ECO:0000256" key="2">
    <source>
        <dbReference type="ARBA" id="ARBA00022670"/>
    </source>
</evidence>
<dbReference type="PANTHER" id="PTHR15910:SF1">
    <property type="entry name" value="ARCHAEMETZINCIN-2"/>
    <property type="match status" value="1"/>
</dbReference>
<keyword evidence="8" id="KW-1185">Reference proteome</keyword>
<dbReference type="Gene3D" id="3.40.390.10">
    <property type="entry name" value="Collagenase (Catalytic Domain)"/>
    <property type="match status" value="1"/>
</dbReference>
<evidence type="ECO:0000256" key="4">
    <source>
        <dbReference type="ARBA" id="ARBA00022801"/>
    </source>
</evidence>
<dbReference type="CDD" id="cd11375">
    <property type="entry name" value="Peptidase_M54"/>
    <property type="match status" value="1"/>
</dbReference>
<keyword evidence="4" id="KW-0378">Hydrolase</keyword>
<evidence type="ECO:0000313" key="7">
    <source>
        <dbReference type="EMBL" id="MCY1077630.1"/>
    </source>
</evidence>
<organism evidence="7 8">
    <name type="scientific">Archangium lansingense</name>
    <dbReference type="NCBI Taxonomy" id="2995310"/>
    <lineage>
        <taxon>Bacteria</taxon>
        <taxon>Pseudomonadati</taxon>
        <taxon>Myxococcota</taxon>
        <taxon>Myxococcia</taxon>
        <taxon>Myxococcales</taxon>
        <taxon>Cystobacterineae</taxon>
        <taxon>Archangiaceae</taxon>
        <taxon>Archangium</taxon>
    </lineage>
</organism>
<keyword evidence="3" id="KW-0479">Metal-binding</keyword>
<gene>
    <name evidence="7" type="ORF">OV287_24465</name>
</gene>
<keyword evidence="5" id="KW-0862">Zinc</keyword>
<evidence type="ECO:0000256" key="5">
    <source>
        <dbReference type="ARBA" id="ARBA00022833"/>
    </source>
</evidence>
<dbReference type="Pfam" id="PF07998">
    <property type="entry name" value="Peptidase_M54"/>
    <property type="match status" value="1"/>
</dbReference>
<dbReference type="RefSeq" id="WP_267536449.1">
    <property type="nucleotide sequence ID" value="NZ_JAPNKA010000001.1"/>
</dbReference>
<dbReference type="Proteomes" id="UP001207654">
    <property type="component" value="Unassembled WGS sequence"/>
</dbReference>
<proteinExistence type="predicted"/>
<keyword evidence="6" id="KW-0482">Metalloprotease</keyword>
<reference evidence="7 8" key="1">
    <citation type="submission" date="2022-11" db="EMBL/GenBank/DDBJ databases">
        <title>Minimal conservation of predation-associated metabolite biosynthetic gene clusters underscores biosynthetic potential of Myxococcota including descriptions for ten novel species: Archangium lansinium sp. nov., Myxococcus landrumus sp. nov., Nannocystis bai.</title>
        <authorList>
            <person name="Ahearne A."/>
            <person name="Stevens C."/>
            <person name="Phillips K."/>
        </authorList>
    </citation>
    <scope>NUCLEOTIDE SEQUENCE [LARGE SCALE GENOMIC DNA]</scope>
    <source>
        <strain evidence="7 8">MIWBW</strain>
    </source>
</reference>
<dbReference type="EMBL" id="JAPNKA010000001">
    <property type="protein sequence ID" value="MCY1077630.1"/>
    <property type="molecule type" value="Genomic_DNA"/>
</dbReference>
<evidence type="ECO:0000256" key="1">
    <source>
        <dbReference type="ARBA" id="ARBA00001947"/>
    </source>
</evidence>
<evidence type="ECO:0000313" key="8">
    <source>
        <dbReference type="Proteomes" id="UP001207654"/>
    </source>
</evidence>